<proteinExistence type="predicted"/>
<feature type="domain" description="2Fe-2S ferredoxin-type" evidence="3">
    <location>
        <begin position="16"/>
        <end position="97"/>
    </location>
</feature>
<evidence type="ECO:0000313" key="4">
    <source>
        <dbReference type="EMBL" id="KJZ06070.1"/>
    </source>
</evidence>
<dbReference type="InterPro" id="IPR001041">
    <property type="entry name" value="2Fe-2S_ferredoxin-type"/>
</dbReference>
<dbReference type="OrthoDB" id="573392at2"/>
<keyword evidence="2" id="KW-0830">Ubiquinone</keyword>
<dbReference type="SUPFAM" id="SSF54292">
    <property type="entry name" value="2Fe-2S ferredoxin-like"/>
    <property type="match status" value="1"/>
</dbReference>
<dbReference type="CDD" id="cd00207">
    <property type="entry name" value="fer2"/>
    <property type="match status" value="1"/>
</dbReference>
<accession>A0A0F4QFN7</accession>
<protein>
    <submittedName>
        <fullName evidence="4">(2Fe-2S)-binding protein</fullName>
    </submittedName>
</protein>
<dbReference type="PATRIC" id="fig|43658.5.peg.4298"/>
<organism evidence="4 5">
    <name type="scientific">Pseudoalteromonas rubra</name>
    <dbReference type="NCBI Taxonomy" id="43658"/>
    <lineage>
        <taxon>Bacteria</taxon>
        <taxon>Pseudomonadati</taxon>
        <taxon>Pseudomonadota</taxon>
        <taxon>Gammaproteobacteria</taxon>
        <taxon>Alteromonadales</taxon>
        <taxon>Pseudoalteromonadaceae</taxon>
        <taxon>Pseudoalteromonas</taxon>
    </lineage>
</organism>
<evidence type="ECO:0000256" key="1">
    <source>
        <dbReference type="ARBA" id="ARBA00023002"/>
    </source>
</evidence>
<dbReference type="InterPro" id="IPR042204">
    <property type="entry name" value="2Fe-2S-bd_N"/>
</dbReference>
<dbReference type="InterPro" id="IPR036010">
    <property type="entry name" value="2Fe-2S_ferredoxin-like_sf"/>
</dbReference>
<dbReference type="RefSeq" id="WP_046006808.1">
    <property type="nucleotide sequence ID" value="NZ_JXYA01000056.1"/>
</dbReference>
<evidence type="ECO:0000313" key="5">
    <source>
        <dbReference type="Proteomes" id="UP000033452"/>
    </source>
</evidence>
<name>A0A0F4QFN7_9GAMM</name>
<sequence length="106" mass="11868">MKSLKRTRDITPLPSRNFKITVDDQPVEACEGETVLSVLLAANYARVMENDRNVASGAYCGMGVCHCCQVKINAKHKQRACQTLVEPQMSVETLTNRFKEEGIKHD</sequence>
<evidence type="ECO:0000259" key="3">
    <source>
        <dbReference type="PROSITE" id="PS51085"/>
    </source>
</evidence>
<dbReference type="Gene3D" id="3.10.20.440">
    <property type="entry name" value="2Fe-2S iron-sulphur cluster binding domain, sarcosine oxidase, alpha subunit, N-terminal domain"/>
    <property type="match status" value="1"/>
</dbReference>
<gene>
    <name evidence="4" type="ORF">TW77_20345</name>
</gene>
<dbReference type="GO" id="GO:0051536">
    <property type="term" value="F:iron-sulfur cluster binding"/>
    <property type="evidence" value="ECO:0007669"/>
    <property type="project" value="InterPro"/>
</dbReference>
<keyword evidence="5" id="KW-1185">Reference proteome</keyword>
<dbReference type="Pfam" id="PF13510">
    <property type="entry name" value="Fer2_4"/>
    <property type="match status" value="1"/>
</dbReference>
<dbReference type="GO" id="GO:0016491">
    <property type="term" value="F:oxidoreductase activity"/>
    <property type="evidence" value="ECO:0007669"/>
    <property type="project" value="UniProtKB-KW"/>
</dbReference>
<dbReference type="Proteomes" id="UP000033452">
    <property type="component" value="Unassembled WGS sequence"/>
</dbReference>
<keyword evidence="1" id="KW-0560">Oxidoreductase</keyword>
<dbReference type="PROSITE" id="PS51085">
    <property type="entry name" value="2FE2S_FER_2"/>
    <property type="match status" value="1"/>
</dbReference>
<reference evidence="4 5" key="1">
    <citation type="journal article" date="2015" name="BMC Genomics">
        <title>Genome mining reveals unlocked bioactive potential of marine Gram-negative bacteria.</title>
        <authorList>
            <person name="Machado H."/>
            <person name="Sonnenschein E.C."/>
            <person name="Melchiorsen J."/>
            <person name="Gram L."/>
        </authorList>
    </citation>
    <scope>NUCLEOTIDE SEQUENCE [LARGE SCALE GENOMIC DNA]</scope>
    <source>
        <strain evidence="4 5">S2471</strain>
    </source>
</reference>
<comment type="caution">
    <text evidence="4">The sequence shown here is derived from an EMBL/GenBank/DDBJ whole genome shotgun (WGS) entry which is preliminary data.</text>
</comment>
<dbReference type="AlphaFoldDB" id="A0A0F4QFN7"/>
<dbReference type="EMBL" id="JXYA01000056">
    <property type="protein sequence ID" value="KJZ06070.1"/>
    <property type="molecule type" value="Genomic_DNA"/>
</dbReference>
<evidence type="ECO:0000256" key="2">
    <source>
        <dbReference type="ARBA" id="ARBA00023075"/>
    </source>
</evidence>